<evidence type="ECO:0000313" key="1">
    <source>
        <dbReference type="EMBL" id="AEH78768.1"/>
    </source>
</evidence>
<sequence length="31" mass="3593">MTMPLVAMEEVLFLQSVFAATLRFNITHRLL</sequence>
<organism evidence="1 2">
    <name type="scientific">Sinorhizobium meliloti (strain SM11)</name>
    <dbReference type="NCBI Taxonomy" id="707241"/>
    <lineage>
        <taxon>Bacteria</taxon>
        <taxon>Pseudomonadati</taxon>
        <taxon>Pseudomonadota</taxon>
        <taxon>Alphaproteobacteria</taxon>
        <taxon>Hyphomicrobiales</taxon>
        <taxon>Rhizobiaceae</taxon>
        <taxon>Sinorhizobium/Ensifer group</taxon>
        <taxon>Sinorhizobium</taxon>
    </lineage>
</organism>
<protein>
    <submittedName>
        <fullName evidence="1">Uncharacterized protein</fullName>
    </submittedName>
</protein>
<dbReference type="KEGG" id="smx:SM11_chr1493"/>
<reference evidence="1 2" key="1">
    <citation type="journal article" date="2011" name="J. Biotechnol.">
        <title>The complete genome sequence of the dominant Sinorhizobium meliloti field isolate SM11 extends the S. meliloti pan-genome.</title>
        <authorList>
            <person name="Schneiker-Bekel S."/>
            <person name="Wibberg D."/>
            <person name="Bekel T."/>
            <person name="Blom J."/>
            <person name="Linke B."/>
            <person name="Neuweger H."/>
            <person name="Stiens M."/>
            <person name="Vorholter F.J."/>
            <person name="Weidner S."/>
            <person name="Goesmann A."/>
            <person name="Puhler A."/>
            <person name="Schluter A."/>
        </authorList>
    </citation>
    <scope>NUCLEOTIDE SEQUENCE [LARGE SCALE GENOMIC DNA]</scope>
    <source>
        <strain evidence="1 2">SM11</strain>
    </source>
</reference>
<dbReference type="AlphaFoldDB" id="F7X6S7"/>
<dbReference type="EMBL" id="CP001830">
    <property type="protein sequence ID" value="AEH78768.1"/>
    <property type="molecule type" value="Genomic_DNA"/>
</dbReference>
<evidence type="ECO:0000313" key="2">
    <source>
        <dbReference type="Proteomes" id="UP000009045"/>
    </source>
</evidence>
<name>F7X6S7_SINMM</name>
<accession>F7X6S7</accession>
<proteinExistence type="predicted"/>
<dbReference type="HOGENOM" id="CLU_3398496_0_0_5"/>
<dbReference type="Proteomes" id="UP000009045">
    <property type="component" value="Chromosome"/>
</dbReference>
<gene>
    <name evidence="1" type="ordered locus">SM11_chr1493</name>
</gene>